<keyword evidence="8" id="KW-1185">Reference proteome</keyword>
<evidence type="ECO:0000256" key="2">
    <source>
        <dbReference type="ARBA" id="ARBA00012544"/>
    </source>
</evidence>
<proteinExistence type="inferred from homology"/>
<organism evidence="7 8">
    <name type="scientific">Teladorsagia circumcincta</name>
    <name type="common">Brown stomach worm</name>
    <name type="synonym">Ostertagia circumcincta</name>
    <dbReference type="NCBI Taxonomy" id="45464"/>
    <lineage>
        <taxon>Eukaryota</taxon>
        <taxon>Metazoa</taxon>
        <taxon>Ecdysozoa</taxon>
        <taxon>Nematoda</taxon>
        <taxon>Chromadorea</taxon>
        <taxon>Rhabditida</taxon>
        <taxon>Rhabditina</taxon>
        <taxon>Rhabditomorpha</taxon>
        <taxon>Strongyloidea</taxon>
        <taxon>Trichostrongylidae</taxon>
        <taxon>Teladorsagia</taxon>
    </lineage>
</organism>
<evidence type="ECO:0000313" key="7">
    <source>
        <dbReference type="EMBL" id="PIO74126.1"/>
    </source>
</evidence>
<dbReference type="InterPro" id="IPR002213">
    <property type="entry name" value="UDP_glucos_trans"/>
</dbReference>
<dbReference type="GO" id="GO:0015020">
    <property type="term" value="F:glucuronosyltransferase activity"/>
    <property type="evidence" value="ECO:0007669"/>
    <property type="project" value="UniProtKB-EC"/>
</dbReference>
<evidence type="ECO:0000256" key="5">
    <source>
        <dbReference type="ARBA" id="ARBA00022729"/>
    </source>
</evidence>
<name>A0A2G9UVD2_TELCI</name>
<sequence length="247" mass="28092">MLLILLFTLSYIYASITTKEQNRSGEDVYFVNVATSGEFDQIPKDVFRHHGIITDEEYYKSKINYLLSNTDEFLVFGRPLSPKIVHIGGITLLKAASLSEELQKIVEQAKMGVVYISFGSTASTKAMPKSFRDAIIEVTKIFKEYDFIWKVDEEAILRNPTLSPSFALQLQQQMMVTSTTALLGDNGTMQMLANEHFDAGITEMESPETLKKQILGDEEAVVYRPGLRLEIQLRYRDQKKSRQMLAK</sequence>
<evidence type="ECO:0000256" key="1">
    <source>
        <dbReference type="ARBA" id="ARBA00009995"/>
    </source>
</evidence>
<dbReference type="Proteomes" id="UP000230423">
    <property type="component" value="Unassembled WGS sequence"/>
</dbReference>
<accession>A0A2G9UVD2</accession>
<dbReference type="PANTHER" id="PTHR48043">
    <property type="entry name" value="EG:EG0003.4 PROTEIN-RELATED"/>
    <property type="match status" value="1"/>
</dbReference>
<dbReference type="OrthoDB" id="5874009at2759"/>
<gene>
    <name evidence="7" type="ORF">TELCIR_03874</name>
</gene>
<evidence type="ECO:0000256" key="4">
    <source>
        <dbReference type="ARBA" id="ARBA00022679"/>
    </source>
</evidence>
<keyword evidence="3" id="KW-0328">Glycosyltransferase</keyword>
<dbReference type="Pfam" id="PF00201">
    <property type="entry name" value="UDPGT"/>
    <property type="match status" value="1"/>
</dbReference>
<evidence type="ECO:0000256" key="3">
    <source>
        <dbReference type="ARBA" id="ARBA00022676"/>
    </source>
</evidence>
<comment type="similarity">
    <text evidence="1">Belongs to the UDP-glycosyltransferase family.</text>
</comment>
<evidence type="ECO:0000256" key="6">
    <source>
        <dbReference type="ARBA" id="ARBA00047475"/>
    </source>
</evidence>
<dbReference type="AlphaFoldDB" id="A0A2G9UVD2"/>
<comment type="catalytic activity">
    <reaction evidence="6">
        <text>glucuronate acceptor + UDP-alpha-D-glucuronate = acceptor beta-D-glucuronoside + UDP + H(+)</text>
        <dbReference type="Rhea" id="RHEA:21032"/>
        <dbReference type="ChEBI" id="CHEBI:15378"/>
        <dbReference type="ChEBI" id="CHEBI:58052"/>
        <dbReference type="ChEBI" id="CHEBI:58223"/>
        <dbReference type="ChEBI" id="CHEBI:132367"/>
        <dbReference type="ChEBI" id="CHEBI:132368"/>
        <dbReference type="EC" id="2.4.1.17"/>
    </reaction>
</comment>
<dbReference type="EC" id="2.4.1.17" evidence="2"/>
<dbReference type="Gene3D" id="3.40.50.2000">
    <property type="entry name" value="Glycogen Phosphorylase B"/>
    <property type="match status" value="1"/>
</dbReference>
<dbReference type="SUPFAM" id="SSF53756">
    <property type="entry name" value="UDP-Glycosyltransferase/glycogen phosphorylase"/>
    <property type="match status" value="1"/>
</dbReference>
<dbReference type="EMBL" id="KZ345329">
    <property type="protein sequence ID" value="PIO74126.1"/>
    <property type="molecule type" value="Genomic_DNA"/>
</dbReference>
<protein>
    <recommendedName>
        <fullName evidence="2">glucuronosyltransferase</fullName>
        <ecNumber evidence="2">2.4.1.17</ecNumber>
    </recommendedName>
</protein>
<keyword evidence="4" id="KW-0808">Transferase</keyword>
<reference evidence="7 8" key="1">
    <citation type="submission" date="2015-09" db="EMBL/GenBank/DDBJ databases">
        <title>Draft genome of the parasitic nematode Teladorsagia circumcincta isolate WARC Sus (inbred).</title>
        <authorList>
            <person name="Mitreva M."/>
        </authorList>
    </citation>
    <scope>NUCLEOTIDE SEQUENCE [LARGE SCALE GENOMIC DNA]</scope>
    <source>
        <strain evidence="7 8">S</strain>
    </source>
</reference>
<dbReference type="PANTHER" id="PTHR48043:SF145">
    <property type="entry name" value="FI06409P-RELATED"/>
    <property type="match status" value="1"/>
</dbReference>
<evidence type="ECO:0000313" key="8">
    <source>
        <dbReference type="Proteomes" id="UP000230423"/>
    </source>
</evidence>
<keyword evidence="5" id="KW-0732">Signal</keyword>
<dbReference type="InterPro" id="IPR050271">
    <property type="entry name" value="UDP-glycosyltransferase"/>
</dbReference>